<dbReference type="SUPFAM" id="SSF53850">
    <property type="entry name" value="Periplasmic binding protein-like II"/>
    <property type="match status" value="1"/>
</dbReference>
<dbReference type="Proteomes" id="UP000288096">
    <property type="component" value="Unassembled WGS sequence"/>
</dbReference>
<name>A0A401FTK5_9BACT</name>
<organism evidence="5 6">
    <name type="scientific">Desulfonema ishimotonii</name>
    <dbReference type="NCBI Taxonomy" id="45657"/>
    <lineage>
        <taxon>Bacteria</taxon>
        <taxon>Pseudomonadati</taxon>
        <taxon>Thermodesulfobacteriota</taxon>
        <taxon>Desulfobacteria</taxon>
        <taxon>Desulfobacterales</taxon>
        <taxon>Desulfococcaceae</taxon>
        <taxon>Desulfonema</taxon>
    </lineage>
</organism>
<keyword evidence="2" id="KW-0175">Coiled coil</keyword>
<reference evidence="6" key="2">
    <citation type="submission" date="2019-01" db="EMBL/GenBank/DDBJ databases">
        <title>Genome sequence of Desulfonema ishimotonii strain Tokyo 01.</title>
        <authorList>
            <person name="Fukui M."/>
        </authorList>
    </citation>
    <scope>NUCLEOTIDE SEQUENCE [LARGE SCALE GENOMIC DNA]</scope>
    <source>
        <strain evidence="6">Tokyo 01</strain>
    </source>
</reference>
<feature type="domain" description="Solute-binding protein family 3/N-terminal" evidence="4">
    <location>
        <begin position="40"/>
        <end position="261"/>
    </location>
</feature>
<protein>
    <recommendedName>
        <fullName evidence="4">Solute-binding protein family 3/N-terminal domain-containing protein</fullName>
    </recommendedName>
</protein>
<feature type="coiled-coil region" evidence="2">
    <location>
        <begin position="296"/>
        <end position="323"/>
    </location>
</feature>
<evidence type="ECO:0000256" key="1">
    <source>
        <dbReference type="ARBA" id="ARBA00022729"/>
    </source>
</evidence>
<proteinExistence type="predicted"/>
<evidence type="ECO:0000256" key="3">
    <source>
        <dbReference type="SAM" id="Phobius"/>
    </source>
</evidence>
<evidence type="ECO:0000256" key="2">
    <source>
        <dbReference type="SAM" id="Coils"/>
    </source>
</evidence>
<keyword evidence="6" id="KW-1185">Reference proteome</keyword>
<dbReference type="PANTHER" id="PTHR35936:SF19">
    <property type="entry name" value="AMINO-ACID-BINDING PROTEIN YXEM-RELATED"/>
    <property type="match status" value="1"/>
</dbReference>
<dbReference type="SMART" id="SM00062">
    <property type="entry name" value="PBPb"/>
    <property type="match status" value="1"/>
</dbReference>
<evidence type="ECO:0000259" key="4">
    <source>
        <dbReference type="SMART" id="SM00062"/>
    </source>
</evidence>
<evidence type="ECO:0000313" key="5">
    <source>
        <dbReference type="EMBL" id="GBC60288.1"/>
    </source>
</evidence>
<keyword evidence="1" id="KW-0732">Signal</keyword>
<dbReference type="CDD" id="cd01007">
    <property type="entry name" value="PBP2_BvgS_HisK_like"/>
    <property type="match status" value="1"/>
</dbReference>
<dbReference type="InterPro" id="IPR001638">
    <property type="entry name" value="Solute-binding_3/MltF_N"/>
</dbReference>
<keyword evidence="3" id="KW-0812">Transmembrane</keyword>
<feature type="transmembrane region" description="Helical" evidence="3">
    <location>
        <begin position="271"/>
        <end position="292"/>
    </location>
</feature>
<dbReference type="AlphaFoldDB" id="A0A401FTK5"/>
<dbReference type="Gene3D" id="3.40.190.10">
    <property type="entry name" value="Periplasmic binding protein-like II"/>
    <property type="match status" value="2"/>
</dbReference>
<gene>
    <name evidence="5" type="ORF">DENIS_1239</name>
</gene>
<reference evidence="6" key="1">
    <citation type="submission" date="2017-11" db="EMBL/GenBank/DDBJ databases">
        <authorList>
            <person name="Watanabe M."/>
            <person name="Kojima H."/>
        </authorList>
    </citation>
    <scope>NUCLEOTIDE SEQUENCE [LARGE SCALE GENOMIC DNA]</scope>
    <source>
        <strain evidence="6">Tokyo 01</strain>
    </source>
</reference>
<dbReference type="RefSeq" id="WP_166404934.1">
    <property type="nucleotide sequence ID" value="NZ_BEXT01000001.1"/>
</dbReference>
<evidence type="ECO:0000313" key="6">
    <source>
        <dbReference type="Proteomes" id="UP000288096"/>
    </source>
</evidence>
<dbReference type="EMBL" id="BEXT01000001">
    <property type="protein sequence ID" value="GBC60288.1"/>
    <property type="molecule type" value="Genomic_DNA"/>
</dbReference>
<sequence length="390" mass="44684">MKWKFIPGVTLILLSVPLLLNANMIRLSPEEQAWIQQHDTIVISGPKAFPPFQYIDDDGAFKGMASDYVLTISKMAGLKIKVVSDLPWAEVLEKIRRKEIDVLTCAAKTPGREEYLIYTKPHLSFPLIIVSRKDAPFISGFQDLHRKRIALTRKVSTYEWLQQEKTDFTPIFVQSPLEALEKVSLGHADATIQNLAAATWLIEKNGIANLKIAAPTSYGDYDLSIAVRRDWPELSGIFEKGLSALSPEQHNEIRQKWIAVRYEHGIHPKDIVKWVLLTCAVAAIVLSVFFLWNRRLAREIRERKKAESERERLITKLQSAIDEIKTLRGILPICSECKKIRDDKGYWTQIESYIMKHSEADFSHSICPGCAEKLYGHEEWYQKKGVDQIR</sequence>
<dbReference type="Pfam" id="PF00497">
    <property type="entry name" value="SBP_bac_3"/>
    <property type="match status" value="1"/>
</dbReference>
<keyword evidence="3" id="KW-0472">Membrane</keyword>
<dbReference type="PANTHER" id="PTHR35936">
    <property type="entry name" value="MEMBRANE-BOUND LYTIC MUREIN TRANSGLYCOSYLASE F"/>
    <property type="match status" value="1"/>
</dbReference>
<accession>A0A401FTK5</accession>
<comment type="caution">
    <text evidence="5">The sequence shown here is derived from an EMBL/GenBank/DDBJ whole genome shotgun (WGS) entry which is preliminary data.</text>
</comment>
<keyword evidence="3" id="KW-1133">Transmembrane helix</keyword>